<evidence type="ECO:0000313" key="2">
    <source>
        <dbReference type="Proteomes" id="UP000001056"/>
    </source>
</evidence>
<keyword evidence="2" id="KW-1185">Reference proteome</keyword>
<dbReference type="Proteomes" id="UP000001056">
    <property type="component" value="Unassembled WGS sequence"/>
</dbReference>
<sequence length="52" mass="6015">MNNRKASPEMKIMARIVVSSFVIRKTLPSLLGMDNETKVRLPALFLRSLRER</sequence>
<accession>Q2GSE1</accession>
<reference evidence="2" key="1">
    <citation type="journal article" date="2015" name="Genome Announc.">
        <title>Draft genome sequence of the cellulolytic fungus Chaetomium globosum.</title>
        <authorList>
            <person name="Cuomo C.A."/>
            <person name="Untereiner W.A."/>
            <person name="Ma L.-J."/>
            <person name="Grabherr M."/>
            <person name="Birren B.W."/>
        </authorList>
    </citation>
    <scope>NUCLEOTIDE SEQUENCE [LARGE SCALE GENOMIC DNA]</scope>
    <source>
        <strain evidence="2">ATCC 6205 / CBS 148.51 / DSM 1962 / NBRC 6347 / NRRL 1970</strain>
    </source>
</reference>
<dbReference type="EMBL" id="CH408034">
    <property type="protein sequence ID" value="EAQ85099.1"/>
    <property type="molecule type" value="Genomic_DNA"/>
</dbReference>
<dbReference type="GeneID" id="4394807"/>
<organism evidence="1 2">
    <name type="scientific">Chaetomium globosum (strain ATCC 6205 / CBS 148.51 / DSM 1962 / NBRC 6347 / NRRL 1970)</name>
    <name type="common">Soil fungus</name>
    <dbReference type="NCBI Taxonomy" id="306901"/>
    <lineage>
        <taxon>Eukaryota</taxon>
        <taxon>Fungi</taxon>
        <taxon>Dikarya</taxon>
        <taxon>Ascomycota</taxon>
        <taxon>Pezizomycotina</taxon>
        <taxon>Sordariomycetes</taxon>
        <taxon>Sordariomycetidae</taxon>
        <taxon>Sordariales</taxon>
        <taxon>Chaetomiaceae</taxon>
        <taxon>Chaetomium</taxon>
    </lineage>
</organism>
<dbReference type="InParanoid" id="Q2GSE1"/>
<name>Q2GSE1_CHAGB</name>
<protein>
    <submittedName>
        <fullName evidence="1">Uncharacterized protein</fullName>
    </submittedName>
</protein>
<proteinExistence type="predicted"/>
<gene>
    <name evidence="1" type="ORF">CHGG_09113</name>
</gene>
<dbReference type="RefSeq" id="XP_001227040.1">
    <property type="nucleotide sequence ID" value="XM_001227039.1"/>
</dbReference>
<dbReference type="VEuPathDB" id="FungiDB:CHGG_09113"/>
<evidence type="ECO:0000313" key="1">
    <source>
        <dbReference type="EMBL" id="EAQ85099.1"/>
    </source>
</evidence>
<dbReference type="AlphaFoldDB" id="Q2GSE1"/>
<dbReference type="HOGENOM" id="CLU_3087064_0_0_1"/>